<evidence type="ECO:0000256" key="1">
    <source>
        <dbReference type="SAM" id="Phobius"/>
    </source>
</evidence>
<dbReference type="AlphaFoldDB" id="A0AAN7V1B1"/>
<gene>
    <name evidence="2" type="ORF">RRF57_008073</name>
</gene>
<comment type="caution">
    <text evidence="2">The sequence shown here is derived from an EMBL/GenBank/DDBJ whole genome shotgun (WGS) entry which is preliminary data.</text>
</comment>
<organism evidence="2 3">
    <name type="scientific">Xylaria bambusicola</name>
    <dbReference type="NCBI Taxonomy" id="326684"/>
    <lineage>
        <taxon>Eukaryota</taxon>
        <taxon>Fungi</taxon>
        <taxon>Dikarya</taxon>
        <taxon>Ascomycota</taxon>
        <taxon>Pezizomycotina</taxon>
        <taxon>Sordariomycetes</taxon>
        <taxon>Xylariomycetidae</taxon>
        <taxon>Xylariales</taxon>
        <taxon>Xylariaceae</taxon>
        <taxon>Xylaria</taxon>
    </lineage>
</organism>
<feature type="transmembrane region" description="Helical" evidence="1">
    <location>
        <begin position="327"/>
        <end position="355"/>
    </location>
</feature>
<proteinExistence type="predicted"/>
<accession>A0AAN7V1B1</accession>
<protein>
    <submittedName>
        <fullName evidence="2">Uncharacterized protein</fullName>
    </submittedName>
</protein>
<dbReference type="EMBL" id="JAWHQM010000024">
    <property type="protein sequence ID" value="KAK5632359.1"/>
    <property type="molecule type" value="Genomic_DNA"/>
</dbReference>
<sequence length="480" mass="54582">MFFSCLRRYGQWQRYIDSSPSPVLKIGGNPYTEPFYVSVKGRSQEGSNQQTYIAFPYLILRDKGNYNKAKNEIGAMRRKHTDYFTNMIYRPERTLGETYFPSLPDTNIETRNDDQVVSREYDDNEKPILIVPNLWIWRSGKVVVTAYSTTSYIDNNENKDIDDLEALIQETELSVIQIGLIIAHHVAAFGDSQCYGKFPPPLDIFEQAVVKLVQQVDDYMDPKKKNTARYDQRRIADIREELAMVQKVLEDQAETFESPIGDYDRNILPIGELEKWNEVESARGMILKFQKRARKIDGDAERVEKRIQDQLNLKRTHASINDTRTSLLFSTAVIGFTVITVIFAPLAFMTSLFALPIDSLIRNQFLFNRTTDDLEFNGATEPTATYSTRYIGTWFAAAEVISLAVTISLVAIGLWVLRRADKSATALGNSARDTGTERQHPTSEIPMAEKASFSVLGGISDLLRRRRHDEGSSVEGASYL</sequence>
<keyword evidence="1" id="KW-0472">Membrane</keyword>
<keyword evidence="1" id="KW-0812">Transmembrane</keyword>
<name>A0AAN7V1B1_9PEZI</name>
<feature type="transmembrane region" description="Helical" evidence="1">
    <location>
        <begin position="394"/>
        <end position="417"/>
    </location>
</feature>
<keyword evidence="1" id="KW-1133">Transmembrane helix</keyword>
<reference evidence="2 3" key="1">
    <citation type="submission" date="2023-10" db="EMBL/GenBank/DDBJ databases">
        <title>Draft genome sequence of Xylaria bambusicola isolate GMP-LS, the root and basal stem rot pathogen of sugarcane in Indonesia.</title>
        <authorList>
            <person name="Selvaraj P."/>
            <person name="Muralishankar V."/>
            <person name="Muruganantham S."/>
            <person name="Sp S."/>
            <person name="Haryani S."/>
            <person name="Lau K.J.X."/>
            <person name="Naqvi N.I."/>
        </authorList>
    </citation>
    <scope>NUCLEOTIDE SEQUENCE [LARGE SCALE GENOMIC DNA]</scope>
    <source>
        <strain evidence="2">GMP-LS</strain>
    </source>
</reference>
<keyword evidence="3" id="KW-1185">Reference proteome</keyword>
<dbReference type="Proteomes" id="UP001305414">
    <property type="component" value="Unassembled WGS sequence"/>
</dbReference>
<evidence type="ECO:0000313" key="3">
    <source>
        <dbReference type="Proteomes" id="UP001305414"/>
    </source>
</evidence>
<evidence type="ECO:0000313" key="2">
    <source>
        <dbReference type="EMBL" id="KAK5632359.1"/>
    </source>
</evidence>